<reference evidence="1" key="1">
    <citation type="submission" date="2019-10" db="EMBL/GenBank/DDBJ databases">
        <title>Draft genome sequece of Microseira wollei NIES-4236.</title>
        <authorList>
            <person name="Yamaguchi H."/>
            <person name="Suzuki S."/>
            <person name="Kawachi M."/>
        </authorList>
    </citation>
    <scope>NUCLEOTIDE SEQUENCE</scope>
    <source>
        <strain evidence="1">NIES-4236</strain>
    </source>
</reference>
<dbReference type="EMBL" id="BLAY01000027">
    <property type="protein sequence ID" value="GET37354.1"/>
    <property type="molecule type" value="Genomic_DNA"/>
</dbReference>
<sequence>MDAFAPIPPDWTNKAIHAHEFHCPACRASCMEAQRVWINRRSPVYTEDYRKKWQEFYECKCGTVWWAWSNERPPSEFTKNDLDPNPFDE</sequence>
<organism evidence="1 2">
    <name type="scientific">Microseira wollei NIES-4236</name>
    <dbReference type="NCBI Taxonomy" id="2530354"/>
    <lineage>
        <taxon>Bacteria</taxon>
        <taxon>Bacillati</taxon>
        <taxon>Cyanobacteriota</taxon>
        <taxon>Cyanophyceae</taxon>
        <taxon>Oscillatoriophycideae</taxon>
        <taxon>Aerosakkonematales</taxon>
        <taxon>Aerosakkonemataceae</taxon>
        <taxon>Microseira</taxon>
    </lineage>
</organism>
<evidence type="ECO:0000313" key="1">
    <source>
        <dbReference type="EMBL" id="GET37354.1"/>
    </source>
</evidence>
<protein>
    <submittedName>
        <fullName evidence="1">Uncharacterized protein</fullName>
    </submittedName>
</protein>
<name>A0AAV3X5F9_9CYAN</name>
<proteinExistence type="predicted"/>
<dbReference type="AlphaFoldDB" id="A0AAV3X5F9"/>
<keyword evidence="2" id="KW-1185">Reference proteome</keyword>
<gene>
    <name evidence="1" type="ORF">MiSe_21070</name>
</gene>
<dbReference type="RefSeq" id="WP_226578686.1">
    <property type="nucleotide sequence ID" value="NZ_BLAY01000027.1"/>
</dbReference>
<evidence type="ECO:0000313" key="2">
    <source>
        <dbReference type="Proteomes" id="UP001050975"/>
    </source>
</evidence>
<comment type="caution">
    <text evidence="1">The sequence shown here is derived from an EMBL/GenBank/DDBJ whole genome shotgun (WGS) entry which is preliminary data.</text>
</comment>
<dbReference type="Proteomes" id="UP001050975">
    <property type="component" value="Unassembled WGS sequence"/>
</dbReference>
<accession>A0AAV3X5F9</accession>